<dbReference type="InterPro" id="IPR022591">
    <property type="entry name" value="TAF1_HAT_dom"/>
</dbReference>
<evidence type="ECO:0000256" key="2">
    <source>
        <dbReference type="ARBA" id="ARBA00023242"/>
    </source>
</evidence>
<dbReference type="PANTHER" id="PTHR13900:SF0">
    <property type="entry name" value="TRANSCRIPTION INITIATION FACTOR TFIID SUBUNIT 1"/>
    <property type="match status" value="1"/>
</dbReference>
<evidence type="ECO:0000256" key="1">
    <source>
        <dbReference type="ARBA" id="ARBA00004123"/>
    </source>
</evidence>
<name>A0A8H3IW02_9LECA</name>
<evidence type="ECO:0000259" key="4">
    <source>
        <dbReference type="Pfam" id="PF12157"/>
    </source>
</evidence>
<feature type="region of interest" description="Disordered" evidence="3">
    <location>
        <begin position="934"/>
        <end position="964"/>
    </location>
</feature>
<dbReference type="Proteomes" id="UP000664203">
    <property type="component" value="Unassembled WGS sequence"/>
</dbReference>
<dbReference type="AlphaFoldDB" id="A0A8H3IW02"/>
<feature type="compositionally biased region" description="Basic and acidic residues" evidence="3">
    <location>
        <begin position="66"/>
        <end position="75"/>
    </location>
</feature>
<organism evidence="5 6">
    <name type="scientific">Alectoria fallacina</name>
    <dbReference type="NCBI Taxonomy" id="1903189"/>
    <lineage>
        <taxon>Eukaryota</taxon>
        <taxon>Fungi</taxon>
        <taxon>Dikarya</taxon>
        <taxon>Ascomycota</taxon>
        <taxon>Pezizomycotina</taxon>
        <taxon>Lecanoromycetes</taxon>
        <taxon>OSLEUM clade</taxon>
        <taxon>Lecanoromycetidae</taxon>
        <taxon>Lecanorales</taxon>
        <taxon>Lecanorineae</taxon>
        <taxon>Parmeliaceae</taxon>
        <taxon>Alectoria</taxon>
    </lineage>
</organism>
<evidence type="ECO:0000313" key="5">
    <source>
        <dbReference type="EMBL" id="CAF9934883.1"/>
    </source>
</evidence>
<feature type="region of interest" description="Disordered" evidence="3">
    <location>
        <begin position="167"/>
        <end position="190"/>
    </location>
</feature>
<feature type="region of interest" description="Disordered" evidence="3">
    <location>
        <begin position="24"/>
        <end position="87"/>
    </location>
</feature>
<feature type="region of interest" description="Disordered" evidence="3">
    <location>
        <begin position="793"/>
        <end position="812"/>
    </location>
</feature>
<dbReference type="PANTHER" id="PTHR13900">
    <property type="entry name" value="TRANSCRIPTION INITIATION FACTOR TFIID"/>
    <property type="match status" value="1"/>
</dbReference>
<feature type="compositionally biased region" description="Acidic residues" evidence="3">
    <location>
        <begin position="47"/>
        <end position="65"/>
    </location>
</feature>
<feature type="non-terminal residue" evidence="5">
    <location>
        <position position="1099"/>
    </location>
</feature>
<comment type="caution">
    <text evidence="5">The sequence shown here is derived from an EMBL/GenBank/DDBJ whole genome shotgun (WGS) entry which is preliminary data.</text>
</comment>
<feature type="compositionally biased region" description="Polar residues" evidence="3">
    <location>
        <begin position="173"/>
        <end position="182"/>
    </location>
</feature>
<feature type="compositionally biased region" description="Basic and acidic residues" evidence="3">
    <location>
        <begin position="1025"/>
        <end position="1058"/>
    </location>
</feature>
<dbReference type="GO" id="GO:0004402">
    <property type="term" value="F:histone acetyltransferase activity"/>
    <property type="evidence" value="ECO:0007669"/>
    <property type="project" value="InterPro"/>
</dbReference>
<feature type="region of interest" description="Disordered" evidence="3">
    <location>
        <begin position="1008"/>
        <end position="1085"/>
    </location>
</feature>
<feature type="compositionally biased region" description="Acidic residues" evidence="3">
    <location>
        <begin position="134"/>
        <end position="144"/>
    </location>
</feature>
<keyword evidence="6" id="KW-1185">Reference proteome</keyword>
<feature type="compositionally biased region" description="Basic and acidic residues" evidence="3">
    <location>
        <begin position="33"/>
        <end position="46"/>
    </location>
</feature>
<protein>
    <recommendedName>
        <fullName evidence="4">Transcription initiation factor TFIID subunit 1 histone acetyltransferase domain-containing protein</fullName>
    </recommendedName>
</protein>
<feature type="region of interest" description="Disordered" evidence="3">
    <location>
        <begin position="107"/>
        <end position="155"/>
    </location>
</feature>
<dbReference type="GO" id="GO:0017025">
    <property type="term" value="F:TBP-class protein binding"/>
    <property type="evidence" value="ECO:0007669"/>
    <property type="project" value="InterPro"/>
</dbReference>
<gene>
    <name evidence="5" type="ORF">ALECFALPRED_006170</name>
</gene>
<dbReference type="GO" id="GO:0051123">
    <property type="term" value="P:RNA polymerase II preinitiation complex assembly"/>
    <property type="evidence" value="ECO:0007669"/>
    <property type="project" value="TreeGrafter"/>
</dbReference>
<evidence type="ECO:0000256" key="3">
    <source>
        <dbReference type="SAM" id="MobiDB-lite"/>
    </source>
</evidence>
<sequence length="1099" mass="123511">MPHATALHQSGDDHDDILIQQVLNAPATEDTFDLNRELEPGEKAEDAENYEDISDNDLADDEDAEVERRSQEGHGHQTGASSKSLEVFTQDVDFPALANGNGLEDNVYDDDLFGEDLSSPVEANNGLGQTQTEHDEDGLSDFDDSTSPRAQPVPLPIFPLSRQVEAPAKTVSRPMTLSSKGSPPSKELQRQQELLAMSRNGATNTDGLPAPPDNREELLASLWPKFERDTVPKFMDLLPPKRARYLGKTIPKPPKPVTPTKLSLELALDQEKTFKVSSVPNKPNMEEIGNQGIVIIVEDIVVEKDNEEDVDMESDFENEMVRGISWQDLQIICEDWEARSAAESLGSEQDSSCSHKASSLDACEDLALDPDPDREWRSAKRRKLDHVEANIMRAPQFLFPSFQNPEKTTSNIAKTLTLDLNDSRLLIDHVQPNAISRNVFGRSGLKRAGRGAFTKGLNQRYNISNDEAYDLLKENHQSKVRSMLGNVAVEHSLPAIRLQWPFYKTKLDKQDARSFHRPGLSFKRNEQVAFTKSAITKKKHTKGKDTQSLFPDSKALSLADNSNVLLLEYSEEYPTMLSNVGMGNRIINYYRRKTMDDTSRPKLDVGETAILLPQDKSPFSLFGHVDPGHITPTLHNGMYRAPIFKHTARNNDFLVVKNTTGTDGSAWYMRNIENLYVVGQEFPSVDVPGPHSRKVTTASKNRLKMISYRLIRKSKNNRISVGEVTSHFTDTSDMQNRQKMKEFMQFNKEHKEWQMRSGEAVPDEETIRTTVKPEDVCLLESMQVGQQHLQDAGFNKEDDESEGDESKEGQSIEQQLAPWYTSRNFLHATQGKAMLTLHGEGDPTRRGEAFSFIKTSMKGGFKPVGASANEKMNARQMKESGGHAYNVQDQQRSYEESIRKIWEAQKQKLSSTIDQSESDMDENPIEEASNNAFRAETPRSEAQTPATLRRRDDETTSQFTQASTGSQVGKILKITRHIQDEYGNVEPHTEIVRAPKIIRQYLKRRHAKEAETTGLTDIKPTGIAEQDRRNQQRLEKELARLQRNKERRIARDKQKGVHFDGAADEPGSPSSPANVPVKSAGTQRKCANCGQVGHIKTNK</sequence>
<proteinExistence type="predicted"/>
<keyword evidence="2" id="KW-0539">Nucleus</keyword>
<feature type="domain" description="Transcription initiation factor TFIID subunit 1 histone acetyltransferase" evidence="4">
    <location>
        <begin position="461"/>
        <end position="909"/>
    </location>
</feature>
<accession>A0A8H3IW02</accession>
<dbReference type="OrthoDB" id="5752at2759"/>
<dbReference type="GO" id="GO:0005669">
    <property type="term" value="C:transcription factor TFIID complex"/>
    <property type="evidence" value="ECO:0007669"/>
    <property type="project" value="InterPro"/>
</dbReference>
<evidence type="ECO:0000313" key="6">
    <source>
        <dbReference type="Proteomes" id="UP000664203"/>
    </source>
</evidence>
<reference evidence="5" key="1">
    <citation type="submission" date="2021-03" db="EMBL/GenBank/DDBJ databases">
        <authorList>
            <person name="Tagirdzhanova G."/>
        </authorList>
    </citation>
    <scope>NUCLEOTIDE SEQUENCE</scope>
</reference>
<dbReference type="EMBL" id="CAJPDR010000394">
    <property type="protein sequence ID" value="CAF9934883.1"/>
    <property type="molecule type" value="Genomic_DNA"/>
</dbReference>
<dbReference type="Pfam" id="PF12157">
    <property type="entry name" value="DUF3591"/>
    <property type="match status" value="1"/>
</dbReference>
<comment type="subcellular location">
    <subcellularLocation>
        <location evidence="1">Nucleus</location>
    </subcellularLocation>
</comment>
<dbReference type="InterPro" id="IPR040240">
    <property type="entry name" value="TAF1"/>
</dbReference>
<dbReference type="GO" id="GO:0016251">
    <property type="term" value="F:RNA polymerase II general transcription initiation factor activity"/>
    <property type="evidence" value="ECO:0007669"/>
    <property type="project" value="InterPro"/>
</dbReference>